<dbReference type="InterPro" id="IPR051697">
    <property type="entry name" value="Patched_domain-protein"/>
</dbReference>
<protein>
    <submittedName>
        <fullName evidence="3">Transmembrane protein</fullName>
    </submittedName>
</protein>
<keyword evidence="2" id="KW-1185">Reference proteome</keyword>
<dbReference type="AlphaFoldDB" id="A0A1I7WVS1"/>
<name>A0A1I7WVS1_HETBA</name>
<dbReference type="Proteomes" id="UP000095283">
    <property type="component" value="Unplaced"/>
</dbReference>
<sequence length="341" mass="39147">MVKNHIGFFETLGHDKNVFVHFIHYSNYFLFMPCSFRVLWKLFPWRRELNVFSDNWPLNENKFLPGKSFETKRFINILVRAKDGGSVIRENVLKEIQILNQWITNNISIPTVDGNFNLTYQDTPVYLGTILGNSFYILDGLDENAERFAPNFIVSFSTLSVYALVCSFCFKQRPQRGIDWIRSKPWLACAGAALWFNYRDFLLQLDIQCHFKVTVRSINITDLNNCQKIKTAYPVNFRQFQRTKSTATTPDFSDSSSTGSSDNSYISQKPIKPASNISKGVSPPLYQPVIVLQNHHHKEPSQIVKWLGETYGPFLLSNPVRLVAAGIFVLYIIGACYGQIL</sequence>
<reference evidence="3" key="1">
    <citation type="submission" date="2016-11" db="UniProtKB">
        <authorList>
            <consortium name="WormBaseParasite"/>
        </authorList>
    </citation>
    <scope>IDENTIFICATION</scope>
</reference>
<organism evidence="2 3">
    <name type="scientific">Heterorhabditis bacteriophora</name>
    <name type="common">Entomopathogenic nematode worm</name>
    <dbReference type="NCBI Taxonomy" id="37862"/>
    <lineage>
        <taxon>Eukaryota</taxon>
        <taxon>Metazoa</taxon>
        <taxon>Ecdysozoa</taxon>
        <taxon>Nematoda</taxon>
        <taxon>Chromadorea</taxon>
        <taxon>Rhabditida</taxon>
        <taxon>Rhabditina</taxon>
        <taxon>Rhabditomorpha</taxon>
        <taxon>Strongyloidea</taxon>
        <taxon>Heterorhabditidae</taxon>
        <taxon>Heterorhabditis</taxon>
    </lineage>
</organism>
<dbReference type="WBParaSite" id="Hba_09323">
    <property type="protein sequence ID" value="Hba_09323"/>
    <property type="gene ID" value="Hba_09323"/>
</dbReference>
<dbReference type="GO" id="GO:0005886">
    <property type="term" value="C:plasma membrane"/>
    <property type="evidence" value="ECO:0007669"/>
    <property type="project" value="TreeGrafter"/>
</dbReference>
<dbReference type="PANTHER" id="PTHR10796:SF193">
    <property type="entry name" value="SSD DOMAIN-CONTAINING PROTEIN"/>
    <property type="match status" value="1"/>
</dbReference>
<feature type="region of interest" description="Disordered" evidence="1">
    <location>
        <begin position="246"/>
        <end position="266"/>
    </location>
</feature>
<dbReference type="GO" id="GO:0018996">
    <property type="term" value="P:molting cycle, collagen and cuticulin-based cuticle"/>
    <property type="evidence" value="ECO:0007669"/>
    <property type="project" value="TreeGrafter"/>
</dbReference>
<dbReference type="GO" id="GO:0030659">
    <property type="term" value="C:cytoplasmic vesicle membrane"/>
    <property type="evidence" value="ECO:0007669"/>
    <property type="project" value="TreeGrafter"/>
</dbReference>
<proteinExistence type="predicted"/>
<evidence type="ECO:0000313" key="3">
    <source>
        <dbReference type="WBParaSite" id="Hba_09323"/>
    </source>
</evidence>
<evidence type="ECO:0000313" key="2">
    <source>
        <dbReference type="Proteomes" id="UP000095283"/>
    </source>
</evidence>
<evidence type="ECO:0000256" key="1">
    <source>
        <dbReference type="SAM" id="MobiDB-lite"/>
    </source>
</evidence>
<dbReference type="PANTHER" id="PTHR10796">
    <property type="entry name" value="PATCHED-RELATED"/>
    <property type="match status" value="1"/>
</dbReference>
<accession>A0A1I7WVS1</accession>
<dbReference type="GO" id="GO:0006897">
    <property type="term" value="P:endocytosis"/>
    <property type="evidence" value="ECO:0007669"/>
    <property type="project" value="TreeGrafter"/>
</dbReference>